<feature type="region of interest" description="Disordered" evidence="1">
    <location>
        <begin position="288"/>
        <end position="316"/>
    </location>
</feature>
<comment type="caution">
    <text evidence="3">The sequence shown here is derived from an EMBL/GenBank/DDBJ whole genome shotgun (WGS) entry which is preliminary data.</text>
</comment>
<dbReference type="EMBL" id="VULT01000014">
    <property type="protein sequence ID" value="MSS17965.1"/>
    <property type="molecule type" value="Genomic_DNA"/>
</dbReference>
<proteinExistence type="predicted"/>
<dbReference type="SUPFAM" id="SSF50969">
    <property type="entry name" value="YVTN repeat-like/Quinoprotein amine dehydrogenase"/>
    <property type="match status" value="1"/>
</dbReference>
<evidence type="ECO:0000313" key="3">
    <source>
        <dbReference type="EMBL" id="MSS17965.1"/>
    </source>
</evidence>
<evidence type="ECO:0000256" key="1">
    <source>
        <dbReference type="SAM" id="MobiDB-lite"/>
    </source>
</evidence>
<gene>
    <name evidence="3" type="ORF">FYJ29_09385</name>
</gene>
<dbReference type="AlphaFoldDB" id="A0A6L5XE17"/>
<dbReference type="InterPro" id="IPR011044">
    <property type="entry name" value="Quino_amine_DH_bsu"/>
</dbReference>
<dbReference type="Proteomes" id="UP000483362">
    <property type="component" value="Unassembled WGS sequence"/>
</dbReference>
<evidence type="ECO:0000256" key="2">
    <source>
        <dbReference type="SAM" id="SignalP"/>
    </source>
</evidence>
<keyword evidence="2" id="KW-0732">Signal</keyword>
<dbReference type="InterPro" id="IPR015943">
    <property type="entry name" value="WD40/YVTN_repeat-like_dom_sf"/>
</dbReference>
<feature type="compositionally biased region" description="Acidic residues" evidence="1">
    <location>
        <begin position="307"/>
        <end position="316"/>
    </location>
</feature>
<keyword evidence="4" id="KW-1185">Reference proteome</keyword>
<evidence type="ECO:0000313" key="4">
    <source>
        <dbReference type="Proteomes" id="UP000483362"/>
    </source>
</evidence>
<protein>
    <recommendedName>
        <fullName evidence="5">DUF5050 domain-containing protein</fullName>
    </recommendedName>
</protein>
<sequence length="316" mass="34627">MKKIFTIIISLCTMLCSAQTYCRVASTRQITNSDGYFPQINYQGTQVLYSDTEARYLYLYDLQSGERTTVSSQGMPGFEGRFAPDGKVYYITMAVNPDHLIFRTGHEYDPATGHDRVILSAQHGAVHAINGSKDLAVVGESKQWHLREAGVVAWTLGPKLYVSRGGTINVYTPVRNCAGYLWASVSPDGKKVLFEAVGKGLYVCDAATGEVMAHSTTSFMMPCWFNNDYIVGQTKSYRIVLIPADCSGQQTLASGSCTMPMVAGKNIIYTTKGGAVRLISIILKGEEGYDESQATTPPQSSTRNNNSDDESQDHDQ</sequence>
<feature type="signal peptide" evidence="2">
    <location>
        <begin position="1"/>
        <end position="18"/>
    </location>
</feature>
<evidence type="ECO:0008006" key="5">
    <source>
        <dbReference type="Google" id="ProtNLM"/>
    </source>
</evidence>
<organism evidence="3 4">
    <name type="scientific">Sodaliphilus pleomorphus</name>
    <dbReference type="NCBI Taxonomy" id="2606626"/>
    <lineage>
        <taxon>Bacteria</taxon>
        <taxon>Pseudomonadati</taxon>
        <taxon>Bacteroidota</taxon>
        <taxon>Bacteroidia</taxon>
        <taxon>Bacteroidales</taxon>
        <taxon>Muribaculaceae</taxon>
        <taxon>Sodaliphilus</taxon>
    </lineage>
</organism>
<feature type="compositionally biased region" description="Polar residues" evidence="1">
    <location>
        <begin position="292"/>
        <end position="305"/>
    </location>
</feature>
<name>A0A6L5XE17_9BACT</name>
<dbReference type="Gene3D" id="2.130.10.10">
    <property type="entry name" value="YVTN repeat-like/Quinoprotein amine dehydrogenase"/>
    <property type="match status" value="1"/>
</dbReference>
<accession>A0A6L5XE17</accession>
<reference evidence="3 4" key="1">
    <citation type="submission" date="2019-08" db="EMBL/GenBank/DDBJ databases">
        <title>In-depth cultivation of the pig gut microbiome towards novel bacterial diversity and tailored functional studies.</title>
        <authorList>
            <person name="Wylensek D."/>
            <person name="Hitch T.C.A."/>
            <person name="Clavel T."/>
        </authorList>
    </citation>
    <scope>NUCLEOTIDE SEQUENCE [LARGE SCALE GENOMIC DNA]</scope>
    <source>
        <strain evidence="3 4">Oil-RF-744-WCA-WT-10</strain>
    </source>
</reference>
<feature type="chain" id="PRO_5027089240" description="DUF5050 domain-containing protein" evidence="2">
    <location>
        <begin position="19"/>
        <end position="316"/>
    </location>
</feature>
<dbReference type="RefSeq" id="WP_154328471.1">
    <property type="nucleotide sequence ID" value="NZ_CP045696.1"/>
</dbReference>